<dbReference type="SUPFAM" id="SSF160363">
    <property type="entry name" value="MTH889-like"/>
    <property type="match status" value="1"/>
</dbReference>
<evidence type="ECO:0000313" key="2">
    <source>
        <dbReference type="Proteomes" id="UP000001826"/>
    </source>
</evidence>
<name>Q8TVK5_METKA</name>
<dbReference type="EnsemblBacteria" id="AAM02597">
    <property type="protein sequence ID" value="AAM02597"/>
    <property type="gene ID" value="MK1384"/>
</dbReference>
<dbReference type="OrthoDB" id="201945at2157"/>
<dbReference type="HOGENOM" id="CLU_179754_1_0_2"/>
<proteinExistence type="predicted"/>
<dbReference type="STRING" id="190192.MK1384"/>
<accession>Q8TVK5</accession>
<dbReference type="Pfam" id="PF02680">
    <property type="entry name" value="DUF211"/>
    <property type="match status" value="1"/>
</dbReference>
<dbReference type="KEGG" id="mka:MK1384"/>
<dbReference type="PANTHER" id="PTHR42240:SF1">
    <property type="entry name" value="DUF211 DOMAIN-CONTAINING PROTEIN"/>
    <property type="match status" value="1"/>
</dbReference>
<dbReference type="GeneID" id="1477979"/>
<dbReference type="AlphaFoldDB" id="Q8TVK5"/>
<dbReference type="InterPro" id="IPR003831">
    <property type="entry name" value="DUF211"/>
</dbReference>
<gene>
    <name evidence="1" type="ordered locus">MK1384</name>
</gene>
<protein>
    <submittedName>
        <fullName evidence="1">Uncharacterized protein conserved in archaea</fullName>
    </submittedName>
</protein>
<dbReference type="RefSeq" id="WP_011019752.1">
    <property type="nucleotide sequence ID" value="NC_003551.1"/>
</dbReference>
<evidence type="ECO:0000313" key="1">
    <source>
        <dbReference type="EMBL" id="AAM02597.1"/>
    </source>
</evidence>
<dbReference type="InParanoid" id="Q8TVK5"/>
<dbReference type="Gene3D" id="3.30.70.1340">
    <property type="entry name" value="MTH889-like domain"/>
    <property type="match status" value="1"/>
</dbReference>
<organism evidence="1 2">
    <name type="scientific">Methanopyrus kandleri (strain AV19 / DSM 6324 / JCM 9639 / NBRC 100938)</name>
    <dbReference type="NCBI Taxonomy" id="190192"/>
    <lineage>
        <taxon>Archaea</taxon>
        <taxon>Methanobacteriati</taxon>
        <taxon>Methanobacteriota</taxon>
        <taxon>Methanomada group</taxon>
        <taxon>Methanopyri</taxon>
        <taxon>Methanopyrales</taxon>
        <taxon>Methanopyraceae</taxon>
        <taxon>Methanopyrus</taxon>
    </lineage>
</organism>
<dbReference type="PANTHER" id="PTHR42240">
    <property type="entry name" value="DUF211 DOMAIN-CONTAINING PROTEIN"/>
    <property type="match status" value="1"/>
</dbReference>
<dbReference type="EMBL" id="AE009439">
    <property type="protein sequence ID" value="AAM02597.1"/>
    <property type="molecule type" value="Genomic_DNA"/>
</dbReference>
<keyword evidence="2" id="KW-1185">Reference proteome</keyword>
<sequence length="96" mass="10627">MAKIRRLVLDVMKPMEPDTTELARSLAKLEGVDGVNIVLVEVDRDVENVKVTVEGPDLDFERIKDLIEDMGGAIHSIDEVVAGSRIVEEVKTPQDD</sequence>
<reference evidence="1 2" key="1">
    <citation type="journal article" date="2002" name="Proc. Natl. Acad. Sci. U.S.A.">
        <title>The complete genome of hyperthermophile Methanopyrus kandleri AV19 and monophyly of archaeal methanogens.</title>
        <authorList>
            <person name="Slesarev A.I."/>
            <person name="Mezhevaya K.V."/>
            <person name="Makarova K.S."/>
            <person name="Polushin N.N."/>
            <person name="Shcherbinina O.V."/>
            <person name="Shakhova V.V."/>
            <person name="Belova G.I."/>
            <person name="Aravind L."/>
            <person name="Natale D.A."/>
            <person name="Rogozin I.B."/>
            <person name="Tatusov R.L."/>
            <person name="Wolf Y.I."/>
            <person name="Stetter K.O."/>
            <person name="Malykh A.G."/>
            <person name="Koonin E.V."/>
            <person name="Kozyavkin S.A."/>
        </authorList>
    </citation>
    <scope>NUCLEOTIDE SEQUENCE [LARGE SCALE GENOMIC DNA]</scope>
    <source>
        <strain evidence="2">AV19 / DSM 6324 / JCM 9639 / NBRC 100938</strain>
    </source>
</reference>
<dbReference type="InterPro" id="IPR023129">
    <property type="entry name" value="MTH889-like_dom_sf"/>
</dbReference>
<dbReference type="PaxDb" id="190192-MK1384"/>
<dbReference type="Proteomes" id="UP000001826">
    <property type="component" value="Chromosome"/>
</dbReference>
<dbReference type="PATRIC" id="fig|190192.8.peg.1539"/>